<feature type="coiled-coil region" evidence="1">
    <location>
        <begin position="9"/>
        <end position="100"/>
    </location>
</feature>
<dbReference type="Proteomes" id="UP001209878">
    <property type="component" value="Unassembled WGS sequence"/>
</dbReference>
<feature type="domain" description="FK506-binding protein 15-like" evidence="2">
    <location>
        <begin position="5"/>
        <end position="139"/>
    </location>
</feature>
<keyword evidence="1" id="KW-0175">Coiled coil</keyword>
<gene>
    <name evidence="3" type="ORF">NP493_1572g00017</name>
</gene>
<protein>
    <recommendedName>
        <fullName evidence="2">FK506-binding protein 15-like domain-containing protein</fullName>
    </recommendedName>
</protein>
<evidence type="ECO:0000313" key="3">
    <source>
        <dbReference type="EMBL" id="KAK2161617.1"/>
    </source>
</evidence>
<name>A0AAD9N930_RIDPI</name>
<evidence type="ECO:0000259" key="2">
    <source>
        <dbReference type="Pfam" id="PF23649"/>
    </source>
</evidence>
<accession>A0AAD9N930</accession>
<dbReference type="AlphaFoldDB" id="A0AAD9N930"/>
<evidence type="ECO:0000256" key="1">
    <source>
        <dbReference type="SAM" id="Coils"/>
    </source>
</evidence>
<evidence type="ECO:0000313" key="4">
    <source>
        <dbReference type="Proteomes" id="UP001209878"/>
    </source>
</evidence>
<dbReference type="InterPro" id="IPR056598">
    <property type="entry name" value="FKBP-15_dom"/>
</dbReference>
<dbReference type="Pfam" id="PF23649">
    <property type="entry name" value="FKBP15"/>
    <property type="match status" value="1"/>
</dbReference>
<sequence>MGALPNMETDILLHNLQRIIQENDRLKKELAERTTKAETQNDKISELLQRNQRLMEQNNAFLEKSSNTFEASATHSQARIQGLEKEKALLATQLSTATAQVELLQTTVTWLKTRELELDQQVAALHDTEWKQKKDFEDVTLRLTGGLIMQQATLSIMHPVNSHLYYKTVFLYLYLTQNLHQFCVYGVDMLHVT</sequence>
<dbReference type="PANTHER" id="PTHR44927">
    <property type="entry name" value="FK506-BINDING PROTEIN 15"/>
    <property type="match status" value="1"/>
</dbReference>
<comment type="caution">
    <text evidence="3">The sequence shown here is derived from an EMBL/GenBank/DDBJ whole genome shotgun (WGS) entry which is preliminary data.</text>
</comment>
<dbReference type="EMBL" id="JAODUO010001571">
    <property type="protein sequence ID" value="KAK2161617.1"/>
    <property type="molecule type" value="Genomic_DNA"/>
</dbReference>
<keyword evidence="4" id="KW-1185">Reference proteome</keyword>
<reference evidence="3" key="1">
    <citation type="journal article" date="2023" name="Mol. Biol. Evol.">
        <title>Third-Generation Sequencing Reveals the Adaptive Role of the Epigenome in Three Deep-Sea Polychaetes.</title>
        <authorList>
            <person name="Perez M."/>
            <person name="Aroh O."/>
            <person name="Sun Y."/>
            <person name="Lan Y."/>
            <person name="Juniper S.K."/>
            <person name="Young C.R."/>
            <person name="Angers B."/>
            <person name="Qian P.Y."/>
        </authorList>
    </citation>
    <scope>NUCLEOTIDE SEQUENCE</scope>
    <source>
        <strain evidence="3">R07B-5</strain>
    </source>
</reference>
<dbReference type="PANTHER" id="PTHR44927:SF1">
    <property type="entry name" value="FK506-BINDING PROTEIN 15"/>
    <property type="match status" value="1"/>
</dbReference>
<organism evidence="3 4">
    <name type="scientific">Ridgeia piscesae</name>
    <name type="common">Tubeworm</name>
    <dbReference type="NCBI Taxonomy" id="27915"/>
    <lineage>
        <taxon>Eukaryota</taxon>
        <taxon>Metazoa</taxon>
        <taxon>Spiralia</taxon>
        <taxon>Lophotrochozoa</taxon>
        <taxon>Annelida</taxon>
        <taxon>Polychaeta</taxon>
        <taxon>Sedentaria</taxon>
        <taxon>Canalipalpata</taxon>
        <taxon>Sabellida</taxon>
        <taxon>Siboglinidae</taxon>
        <taxon>Ridgeia</taxon>
    </lineage>
</organism>
<proteinExistence type="predicted"/>